<evidence type="ECO:0000313" key="2">
    <source>
        <dbReference type="EMBL" id="OGK20341.1"/>
    </source>
</evidence>
<sequence>MKTLNPQHIGLVLGSFFAFVHLLWVVMNALGFAQWYLDFVTSLHFVNNPFSLQPFDITRGLLLVVVTFFVGFLWGYVFAFIWNKVHEMVK</sequence>
<accession>A0A1F7GN48</accession>
<keyword evidence="1" id="KW-0472">Membrane</keyword>
<dbReference type="Proteomes" id="UP000177026">
    <property type="component" value="Unassembled WGS sequence"/>
</dbReference>
<dbReference type="EMBL" id="MFZI01000036">
    <property type="protein sequence ID" value="OGK20341.1"/>
    <property type="molecule type" value="Genomic_DNA"/>
</dbReference>
<proteinExistence type="predicted"/>
<protein>
    <submittedName>
        <fullName evidence="2">Uncharacterized protein</fullName>
    </submittedName>
</protein>
<name>A0A1F7GN48_9BACT</name>
<feature type="transmembrane region" description="Helical" evidence="1">
    <location>
        <begin position="12"/>
        <end position="37"/>
    </location>
</feature>
<keyword evidence="1" id="KW-0812">Transmembrane</keyword>
<reference evidence="2 3" key="1">
    <citation type="journal article" date="2016" name="Nat. Commun.">
        <title>Thousands of microbial genomes shed light on interconnected biogeochemical processes in an aquifer system.</title>
        <authorList>
            <person name="Anantharaman K."/>
            <person name="Brown C.T."/>
            <person name="Hug L.A."/>
            <person name="Sharon I."/>
            <person name="Castelle C.J."/>
            <person name="Probst A.J."/>
            <person name="Thomas B.C."/>
            <person name="Singh A."/>
            <person name="Wilkins M.J."/>
            <person name="Karaoz U."/>
            <person name="Brodie E.L."/>
            <person name="Williams K.H."/>
            <person name="Hubbard S.S."/>
            <person name="Banfield J.F."/>
        </authorList>
    </citation>
    <scope>NUCLEOTIDE SEQUENCE [LARGE SCALE GENOMIC DNA]</scope>
</reference>
<evidence type="ECO:0000313" key="3">
    <source>
        <dbReference type="Proteomes" id="UP000177026"/>
    </source>
</evidence>
<comment type="caution">
    <text evidence="2">The sequence shown here is derived from an EMBL/GenBank/DDBJ whole genome shotgun (WGS) entry which is preliminary data.</text>
</comment>
<feature type="transmembrane region" description="Helical" evidence="1">
    <location>
        <begin position="57"/>
        <end position="82"/>
    </location>
</feature>
<gene>
    <name evidence="2" type="ORF">A2866_04650</name>
</gene>
<evidence type="ECO:0000256" key="1">
    <source>
        <dbReference type="SAM" id="Phobius"/>
    </source>
</evidence>
<keyword evidence="1" id="KW-1133">Transmembrane helix</keyword>
<organism evidence="2 3">
    <name type="scientific">Candidatus Roizmanbacteria bacterium RIFCSPHIGHO2_01_FULL_39_8</name>
    <dbReference type="NCBI Taxonomy" id="1802033"/>
    <lineage>
        <taxon>Bacteria</taxon>
        <taxon>Candidatus Roizmaniibacteriota</taxon>
    </lineage>
</organism>
<dbReference type="AlphaFoldDB" id="A0A1F7GN48"/>